<dbReference type="CDD" id="cd02440">
    <property type="entry name" value="AdoMet_MTases"/>
    <property type="match status" value="1"/>
</dbReference>
<proteinExistence type="predicted"/>
<protein>
    <submittedName>
        <fullName evidence="1">Class I SAM-dependent methyltransferase</fullName>
        <ecNumber evidence="1">2.1.1.-</ecNumber>
    </submittedName>
</protein>
<dbReference type="InterPro" id="IPR029063">
    <property type="entry name" value="SAM-dependent_MTases_sf"/>
</dbReference>
<dbReference type="EMBL" id="JAVREH010000013">
    <property type="protein sequence ID" value="MDT0262079.1"/>
    <property type="molecule type" value="Genomic_DNA"/>
</dbReference>
<dbReference type="RefSeq" id="WP_311423230.1">
    <property type="nucleotide sequence ID" value="NZ_JAVREH010000013.1"/>
</dbReference>
<dbReference type="GO" id="GO:0032259">
    <property type="term" value="P:methylation"/>
    <property type="evidence" value="ECO:0007669"/>
    <property type="project" value="UniProtKB-KW"/>
</dbReference>
<keyword evidence="1" id="KW-0489">Methyltransferase</keyword>
<comment type="caution">
    <text evidence="1">The sequence shown here is derived from an EMBL/GenBank/DDBJ whole genome shotgun (WGS) entry which is preliminary data.</text>
</comment>
<sequence length="218" mass="23981">MNHFVYPDATREEMLPFLPVPLRQVLDVGCSSGAFGELVKRVHPDAVVHGVEPSADTAAIARTRIDAVFQGLFPEGLPPAKFVGTYDCIVFNDVIEHVLESGPLLKAAETMLSQGGTLVASVPNVRFAPVVLGLIMGRWDYQDQGVLDRTHLRFFTRRSLSRLFRDTGWDVVRLERLNTPGSRRAPLLAAMLRLLARDFSCPQFAVVATPSQGTNKAP</sequence>
<organism evidence="1 2">
    <name type="scientific">Jatrophihabitans lederbergiae</name>
    <dbReference type="NCBI Taxonomy" id="3075547"/>
    <lineage>
        <taxon>Bacteria</taxon>
        <taxon>Bacillati</taxon>
        <taxon>Actinomycetota</taxon>
        <taxon>Actinomycetes</taxon>
        <taxon>Jatrophihabitantales</taxon>
        <taxon>Jatrophihabitantaceae</taxon>
        <taxon>Jatrophihabitans</taxon>
    </lineage>
</organism>
<dbReference type="SUPFAM" id="SSF53335">
    <property type="entry name" value="S-adenosyl-L-methionine-dependent methyltransferases"/>
    <property type="match status" value="1"/>
</dbReference>
<dbReference type="PANTHER" id="PTHR43861">
    <property type="entry name" value="TRANS-ACONITATE 2-METHYLTRANSFERASE-RELATED"/>
    <property type="match status" value="1"/>
</dbReference>
<reference evidence="2" key="1">
    <citation type="submission" date="2023-07" db="EMBL/GenBank/DDBJ databases">
        <title>30 novel species of actinomycetes from the DSMZ collection.</title>
        <authorList>
            <person name="Nouioui I."/>
        </authorList>
    </citation>
    <scope>NUCLEOTIDE SEQUENCE [LARGE SCALE GENOMIC DNA]</scope>
    <source>
        <strain evidence="2">DSM 44399</strain>
    </source>
</reference>
<dbReference type="Proteomes" id="UP001183176">
    <property type="component" value="Unassembled WGS sequence"/>
</dbReference>
<dbReference type="Pfam" id="PF13489">
    <property type="entry name" value="Methyltransf_23"/>
    <property type="match status" value="1"/>
</dbReference>
<accession>A0ABU2JAS0</accession>
<dbReference type="PANTHER" id="PTHR43861:SF6">
    <property type="entry name" value="METHYLTRANSFERASE TYPE 11"/>
    <property type="match status" value="1"/>
</dbReference>
<name>A0ABU2JAS0_9ACTN</name>
<keyword evidence="1" id="KW-0808">Transferase</keyword>
<dbReference type="GO" id="GO:0008168">
    <property type="term" value="F:methyltransferase activity"/>
    <property type="evidence" value="ECO:0007669"/>
    <property type="project" value="UniProtKB-KW"/>
</dbReference>
<gene>
    <name evidence="1" type="ORF">RM423_11810</name>
</gene>
<evidence type="ECO:0000313" key="1">
    <source>
        <dbReference type="EMBL" id="MDT0262079.1"/>
    </source>
</evidence>
<evidence type="ECO:0000313" key="2">
    <source>
        <dbReference type="Proteomes" id="UP001183176"/>
    </source>
</evidence>
<dbReference type="EC" id="2.1.1.-" evidence="1"/>
<keyword evidence="2" id="KW-1185">Reference proteome</keyword>
<dbReference type="Gene3D" id="3.40.50.150">
    <property type="entry name" value="Vaccinia Virus protein VP39"/>
    <property type="match status" value="1"/>
</dbReference>